<dbReference type="RefSeq" id="WP_394821495.1">
    <property type="nucleotide sequence ID" value="NZ_CP089984.1"/>
</dbReference>
<dbReference type="SUPFAM" id="SSF46785">
    <property type="entry name" value="Winged helix' DNA-binding domain"/>
    <property type="match status" value="1"/>
</dbReference>
<evidence type="ECO:0000313" key="3">
    <source>
        <dbReference type="Proteomes" id="UP001370348"/>
    </source>
</evidence>
<dbReference type="Pfam" id="PF12802">
    <property type="entry name" value="MarR_2"/>
    <property type="match status" value="1"/>
</dbReference>
<dbReference type="InterPro" id="IPR039422">
    <property type="entry name" value="MarR/SlyA-like"/>
</dbReference>
<dbReference type="InterPro" id="IPR036388">
    <property type="entry name" value="WH-like_DNA-bd_sf"/>
</dbReference>
<dbReference type="PRINTS" id="PR00598">
    <property type="entry name" value="HTHMARR"/>
</dbReference>
<dbReference type="PANTHER" id="PTHR33164:SF104">
    <property type="entry name" value="TRANSCRIPTIONAL REGULATORY PROTEIN"/>
    <property type="match status" value="1"/>
</dbReference>
<dbReference type="InterPro" id="IPR036390">
    <property type="entry name" value="WH_DNA-bd_sf"/>
</dbReference>
<dbReference type="InterPro" id="IPR000835">
    <property type="entry name" value="HTH_MarR-typ"/>
</dbReference>
<organism evidence="2 3">
    <name type="scientific">Pendulispora albinea</name>
    <dbReference type="NCBI Taxonomy" id="2741071"/>
    <lineage>
        <taxon>Bacteria</taxon>
        <taxon>Pseudomonadati</taxon>
        <taxon>Myxococcota</taxon>
        <taxon>Myxococcia</taxon>
        <taxon>Myxococcales</taxon>
        <taxon>Sorangiineae</taxon>
        <taxon>Pendulisporaceae</taxon>
        <taxon>Pendulispora</taxon>
    </lineage>
</organism>
<gene>
    <name evidence="2" type="ORF">LZC94_28990</name>
</gene>
<name>A0ABZ2LRU0_9BACT</name>
<protein>
    <submittedName>
        <fullName evidence="2">MarR family transcriptional regulator</fullName>
    </submittedName>
</protein>
<dbReference type="PANTHER" id="PTHR33164">
    <property type="entry name" value="TRANSCRIPTIONAL REGULATOR, MARR FAMILY"/>
    <property type="match status" value="1"/>
</dbReference>
<dbReference type="Gene3D" id="1.10.10.10">
    <property type="entry name" value="Winged helix-like DNA-binding domain superfamily/Winged helix DNA-binding domain"/>
    <property type="match status" value="1"/>
</dbReference>
<feature type="domain" description="HTH marR-type" evidence="1">
    <location>
        <begin position="31"/>
        <end position="165"/>
    </location>
</feature>
<dbReference type="EMBL" id="CP089984">
    <property type="protein sequence ID" value="WXB11880.1"/>
    <property type="molecule type" value="Genomic_DNA"/>
</dbReference>
<dbReference type="SMART" id="SM00347">
    <property type="entry name" value="HTH_MARR"/>
    <property type="match status" value="1"/>
</dbReference>
<dbReference type="CDD" id="cd00090">
    <property type="entry name" value="HTH_ARSR"/>
    <property type="match status" value="1"/>
</dbReference>
<accession>A0ABZ2LRU0</accession>
<sequence>MSKDVKHPRKDLVAAVAASWKERFPEWDVSGLTLSMRLGHIAREQLARYEEMMERYGLGPSGFPALAIVASAGEGGLTPSQLMDQMNCPSGTVTHRLNLMERAGLIRREVDASDRRSLRIHITAFGLERLHACADEYFTLVREPFAKLTRAEREMLDSLLRKAGGGLLASDGRSRKG</sequence>
<reference evidence="2 3" key="1">
    <citation type="submission" date="2021-12" db="EMBL/GenBank/DDBJ databases">
        <title>Discovery of the Pendulisporaceae a myxobacterial family with distinct sporulation behavior and unique specialized metabolism.</title>
        <authorList>
            <person name="Garcia R."/>
            <person name="Popoff A."/>
            <person name="Bader C.D."/>
            <person name="Loehr J."/>
            <person name="Walesch S."/>
            <person name="Walt C."/>
            <person name="Boldt J."/>
            <person name="Bunk B."/>
            <person name="Haeckl F.J.F.P.J."/>
            <person name="Gunesch A.P."/>
            <person name="Birkelbach J."/>
            <person name="Nuebel U."/>
            <person name="Pietschmann T."/>
            <person name="Bach T."/>
            <person name="Mueller R."/>
        </authorList>
    </citation>
    <scope>NUCLEOTIDE SEQUENCE [LARGE SCALE GENOMIC DNA]</scope>
    <source>
        <strain evidence="2 3">MSr11954</strain>
    </source>
</reference>
<keyword evidence="3" id="KW-1185">Reference proteome</keyword>
<proteinExistence type="predicted"/>
<dbReference type="Proteomes" id="UP001370348">
    <property type="component" value="Chromosome"/>
</dbReference>
<evidence type="ECO:0000313" key="2">
    <source>
        <dbReference type="EMBL" id="WXB11880.1"/>
    </source>
</evidence>
<dbReference type="PROSITE" id="PS50995">
    <property type="entry name" value="HTH_MARR_2"/>
    <property type="match status" value="1"/>
</dbReference>
<dbReference type="InterPro" id="IPR011991">
    <property type="entry name" value="ArsR-like_HTH"/>
</dbReference>
<evidence type="ECO:0000259" key="1">
    <source>
        <dbReference type="PROSITE" id="PS50995"/>
    </source>
</evidence>